<evidence type="ECO:0000313" key="2">
    <source>
        <dbReference type="Proteomes" id="UP001386955"/>
    </source>
</evidence>
<gene>
    <name evidence="1" type="ORF">VNO78_11280</name>
</gene>
<evidence type="ECO:0000313" key="1">
    <source>
        <dbReference type="EMBL" id="KAK7400080.1"/>
    </source>
</evidence>
<sequence>MKEAASKSDDQKAKGSYVDAFYNNGKDVVGELEGVVREKCREHVAVREEVRVGKKEAARDNVETESDDCIAENVVASSSCVVQHRIKLYAPHVRTRAPIHVYPRNPHLQTPFLDLKTHASGRMRKGRRETVVTQPKS</sequence>
<dbReference type="EMBL" id="JAYMYS010000003">
    <property type="protein sequence ID" value="KAK7400080.1"/>
    <property type="molecule type" value="Genomic_DNA"/>
</dbReference>
<dbReference type="AlphaFoldDB" id="A0AAN9SNN2"/>
<accession>A0AAN9SNN2</accession>
<dbReference type="Proteomes" id="UP001386955">
    <property type="component" value="Unassembled WGS sequence"/>
</dbReference>
<comment type="caution">
    <text evidence="1">The sequence shown here is derived from an EMBL/GenBank/DDBJ whole genome shotgun (WGS) entry which is preliminary data.</text>
</comment>
<keyword evidence="2" id="KW-1185">Reference proteome</keyword>
<reference evidence="1 2" key="1">
    <citation type="submission" date="2024-01" db="EMBL/GenBank/DDBJ databases">
        <title>The genomes of 5 underutilized Papilionoideae crops provide insights into root nodulation and disease resistanc.</title>
        <authorList>
            <person name="Jiang F."/>
        </authorList>
    </citation>
    <scope>NUCLEOTIDE SEQUENCE [LARGE SCALE GENOMIC DNA]</scope>
    <source>
        <strain evidence="1">DUOXIRENSHENG_FW03</strain>
        <tissue evidence="1">Leaves</tissue>
    </source>
</reference>
<name>A0AAN9SNN2_PSOTE</name>
<organism evidence="1 2">
    <name type="scientific">Psophocarpus tetragonolobus</name>
    <name type="common">Winged bean</name>
    <name type="synonym">Dolichos tetragonolobus</name>
    <dbReference type="NCBI Taxonomy" id="3891"/>
    <lineage>
        <taxon>Eukaryota</taxon>
        <taxon>Viridiplantae</taxon>
        <taxon>Streptophyta</taxon>
        <taxon>Embryophyta</taxon>
        <taxon>Tracheophyta</taxon>
        <taxon>Spermatophyta</taxon>
        <taxon>Magnoliopsida</taxon>
        <taxon>eudicotyledons</taxon>
        <taxon>Gunneridae</taxon>
        <taxon>Pentapetalae</taxon>
        <taxon>rosids</taxon>
        <taxon>fabids</taxon>
        <taxon>Fabales</taxon>
        <taxon>Fabaceae</taxon>
        <taxon>Papilionoideae</taxon>
        <taxon>50 kb inversion clade</taxon>
        <taxon>NPAAA clade</taxon>
        <taxon>indigoferoid/millettioid clade</taxon>
        <taxon>Phaseoleae</taxon>
        <taxon>Psophocarpus</taxon>
    </lineage>
</organism>
<protein>
    <submittedName>
        <fullName evidence="1">Uncharacterized protein</fullName>
    </submittedName>
</protein>
<proteinExistence type="predicted"/>